<protein>
    <submittedName>
        <fullName evidence="1">Uncharacterized protein</fullName>
    </submittedName>
</protein>
<accession>A0A1Y0I9I2</accession>
<dbReference type="Proteomes" id="UP000196027">
    <property type="component" value="Chromosome"/>
</dbReference>
<reference evidence="1 2" key="1">
    <citation type="submission" date="2017-05" db="EMBL/GenBank/DDBJ databases">
        <title>Genomic insights into alkan degradation activity of Oleiphilus messinensis.</title>
        <authorList>
            <person name="Kozyavkin S.A."/>
            <person name="Slesarev A.I."/>
            <person name="Golyshin P.N."/>
            <person name="Korzhenkov A."/>
            <person name="Golyshina O.N."/>
            <person name="Toshchakov S.V."/>
        </authorList>
    </citation>
    <scope>NUCLEOTIDE SEQUENCE [LARGE SCALE GENOMIC DNA]</scope>
    <source>
        <strain evidence="1 2">ME102</strain>
    </source>
</reference>
<organism evidence="1 2">
    <name type="scientific">Oleiphilus messinensis</name>
    <dbReference type="NCBI Taxonomy" id="141451"/>
    <lineage>
        <taxon>Bacteria</taxon>
        <taxon>Pseudomonadati</taxon>
        <taxon>Pseudomonadota</taxon>
        <taxon>Gammaproteobacteria</taxon>
        <taxon>Oceanospirillales</taxon>
        <taxon>Oleiphilaceae</taxon>
        <taxon>Oleiphilus</taxon>
    </lineage>
</organism>
<dbReference type="AlphaFoldDB" id="A0A1Y0I9I2"/>
<keyword evidence="2" id="KW-1185">Reference proteome</keyword>
<sequence length="104" mass="11738">MTQDQSIGSIEETKISLPNKPPDISLILTTLNERIIQLAVNIALNQKLHLIGSLSRPIMPDRLAQLCYRTAQRQRLLHPDIVLIKKKPGDPLFPSQNPFRPTAH</sequence>
<evidence type="ECO:0000313" key="1">
    <source>
        <dbReference type="EMBL" id="ARU57187.1"/>
    </source>
</evidence>
<proteinExistence type="predicted"/>
<gene>
    <name evidence="1" type="ORF">OLMES_3144</name>
</gene>
<dbReference type="EMBL" id="CP021425">
    <property type="protein sequence ID" value="ARU57187.1"/>
    <property type="molecule type" value="Genomic_DNA"/>
</dbReference>
<evidence type="ECO:0000313" key="2">
    <source>
        <dbReference type="Proteomes" id="UP000196027"/>
    </source>
</evidence>
<dbReference type="KEGG" id="ome:OLMES_3144"/>
<name>A0A1Y0I9I2_9GAMM</name>